<protein>
    <recommendedName>
        <fullName evidence="12">Endonuclease/exonuclease/phosphatase domain-containing protein</fullName>
    </recommendedName>
</protein>
<dbReference type="GO" id="GO:0046872">
    <property type="term" value="F:metal ion binding"/>
    <property type="evidence" value="ECO:0007669"/>
    <property type="project" value="UniProtKB-KW"/>
</dbReference>
<dbReference type="OrthoDB" id="438292at2759"/>
<evidence type="ECO:0000313" key="13">
    <source>
        <dbReference type="EMBL" id="CAE7544016.1"/>
    </source>
</evidence>
<keyword evidence="5" id="KW-0479">Metal-binding</keyword>
<comment type="cofactor">
    <cofactor evidence="2">
        <name>Mg(2+)</name>
        <dbReference type="ChEBI" id="CHEBI:18420"/>
    </cofactor>
</comment>
<dbReference type="InterPro" id="IPR005135">
    <property type="entry name" value="Endo/exonuclease/phosphatase"/>
</dbReference>
<accession>A0A812TYH4</accession>
<keyword evidence="6" id="KW-0227">DNA damage</keyword>
<dbReference type="SUPFAM" id="SSF55418">
    <property type="entry name" value="eIF4e-like"/>
    <property type="match status" value="1"/>
</dbReference>
<keyword evidence="9" id="KW-0234">DNA repair</keyword>
<evidence type="ECO:0000256" key="3">
    <source>
        <dbReference type="ARBA" id="ARBA00004322"/>
    </source>
</evidence>
<evidence type="ECO:0000256" key="7">
    <source>
        <dbReference type="ARBA" id="ARBA00022801"/>
    </source>
</evidence>
<keyword evidence="7" id="KW-0378">Hydrolase</keyword>
<dbReference type="SUPFAM" id="SSF56219">
    <property type="entry name" value="DNase I-like"/>
    <property type="match status" value="1"/>
</dbReference>
<dbReference type="Pfam" id="PF08939">
    <property type="entry name" value="Bles03"/>
    <property type="match status" value="1"/>
</dbReference>
<evidence type="ECO:0000256" key="9">
    <source>
        <dbReference type="ARBA" id="ARBA00023204"/>
    </source>
</evidence>
<dbReference type="GO" id="GO:0005737">
    <property type="term" value="C:cytoplasm"/>
    <property type="evidence" value="ECO:0007669"/>
    <property type="project" value="TreeGrafter"/>
</dbReference>
<dbReference type="EMBL" id="CAJNIZ010033334">
    <property type="protein sequence ID" value="CAE7544016.1"/>
    <property type="molecule type" value="Genomic_DNA"/>
</dbReference>
<dbReference type="Pfam" id="PF03372">
    <property type="entry name" value="Exo_endo_phos"/>
    <property type="match status" value="1"/>
</dbReference>
<dbReference type="PANTHER" id="PTHR15822:SF4">
    <property type="entry name" value="TYROSYL-DNA PHOSPHODIESTERASE 2"/>
    <property type="match status" value="1"/>
</dbReference>
<dbReference type="InterPro" id="IPR015034">
    <property type="entry name" value="Bles03"/>
</dbReference>
<name>A0A812TYH4_SYMPI</name>
<keyword evidence="14" id="KW-1185">Reference proteome</keyword>
<reference evidence="13" key="1">
    <citation type="submission" date="2021-02" db="EMBL/GenBank/DDBJ databases">
        <authorList>
            <person name="Dougan E. K."/>
            <person name="Rhodes N."/>
            <person name="Thang M."/>
            <person name="Chan C."/>
        </authorList>
    </citation>
    <scope>NUCLEOTIDE SEQUENCE</scope>
</reference>
<proteinExistence type="predicted"/>
<evidence type="ECO:0000256" key="10">
    <source>
        <dbReference type="ARBA" id="ARBA00023242"/>
    </source>
</evidence>
<dbReference type="Proteomes" id="UP000649617">
    <property type="component" value="Unassembled WGS sequence"/>
</dbReference>
<dbReference type="GO" id="GO:0004518">
    <property type="term" value="F:nuclease activity"/>
    <property type="evidence" value="ECO:0007669"/>
    <property type="project" value="UniProtKB-KW"/>
</dbReference>
<keyword evidence="8" id="KW-0460">Magnesium</keyword>
<feature type="compositionally biased region" description="Low complexity" evidence="11">
    <location>
        <begin position="41"/>
        <end position="50"/>
    </location>
</feature>
<evidence type="ECO:0000313" key="14">
    <source>
        <dbReference type="Proteomes" id="UP000649617"/>
    </source>
</evidence>
<organism evidence="13 14">
    <name type="scientific">Symbiodinium pilosum</name>
    <name type="common">Dinoflagellate</name>
    <dbReference type="NCBI Taxonomy" id="2952"/>
    <lineage>
        <taxon>Eukaryota</taxon>
        <taxon>Sar</taxon>
        <taxon>Alveolata</taxon>
        <taxon>Dinophyceae</taxon>
        <taxon>Suessiales</taxon>
        <taxon>Symbiodiniaceae</taxon>
        <taxon>Symbiodinium</taxon>
    </lineage>
</organism>
<feature type="domain" description="Endonuclease/exonuclease/phosphatase" evidence="12">
    <location>
        <begin position="474"/>
        <end position="688"/>
    </location>
</feature>
<comment type="subcellular location">
    <subcellularLocation>
        <location evidence="3">Nucleus</location>
        <location evidence="3">PML body</location>
    </subcellularLocation>
</comment>
<evidence type="ECO:0000256" key="1">
    <source>
        <dbReference type="ARBA" id="ARBA00001936"/>
    </source>
</evidence>
<dbReference type="AlphaFoldDB" id="A0A812TYH4"/>
<evidence type="ECO:0000256" key="2">
    <source>
        <dbReference type="ARBA" id="ARBA00001946"/>
    </source>
</evidence>
<evidence type="ECO:0000256" key="11">
    <source>
        <dbReference type="SAM" id="MobiDB-lite"/>
    </source>
</evidence>
<sequence length="754" mass="84556">MPITCRICGATNNHLTVHCPDRPDRDSSEAKQQQKAPSKASGNNGKNGRSSGYGTGVGEKVGDRCQQLAQQAADQDSKPWIRHKCAGNEAATRRFMRIRPSAVNFSQFGHLYTFREKKEKSCKKNVKGLQAEWTQMAARRDLSIADLEDGLEQLSARHGVQEGKWLFFLPCEDMDRVWPELVWALSMEALGEAVAMKVGREDTQDTHLCCVYMENCFDPGEAESVRSSLQALLSGLVTKVVDLYLKPDSYSYCQIYRGNRWKLSPTLATCKVHRFKGTTLQALTLQDPFQHDLRRLAPLLEQNVEAALLLLDNADSRGAMLESLHAVALHPHAGELPIIKMCATLKETRHIKGILARVGHMMRGLVDKDAAFILGFGSRVFAHSEFMRMHLANVRLLGDLFVHEIIPEKDVRYLVLQLEAERLTLPSPSTWAFVLQNLRSMAQGLTEAKPRLSRWLGSIVRGYKVSSQERLRILTLNVWFDEEQRELRTAILLSALQQLGPAIFCFQEVTEKVAVDIQRAFPTWSSSDPGDGSSVGHYGVMILSCEAVSGDRMVAPPNLNVYFSRHYLPTQMGRELLIAELHGLAVGTVHLESLDNQAQRERQLAACAEVMQQWPDVLLAGDFNIFQEFVAQRCLQQHLPDFKDLWPTLRKEPGHTWRSHGQNKGKNRMDRVLAKLSSWQAVDVELMFQEPLHPGPYLLDVLPSMCSNCVRLNPDVDTHAAFVSDHLGLLTTLEQNATAPNGQQGTTGRDIIEG</sequence>
<feature type="compositionally biased region" description="Basic and acidic residues" evidence="11">
    <location>
        <begin position="19"/>
        <end position="29"/>
    </location>
</feature>
<feature type="region of interest" description="Disordered" evidence="11">
    <location>
        <begin position="16"/>
        <end position="59"/>
    </location>
</feature>
<evidence type="ECO:0000256" key="4">
    <source>
        <dbReference type="ARBA" id="ARBA00022722"/>
    </source>
</evidence>
<dbReference type="GO" id="GO:0003697">
    <property type="term" value="F:single-stranded DNA binding"/>
    <property type="evidence" value="ECO:0007669"/>
    <property type="project" value="TreeGrafter"/>
</dbReference>
<dbReference type="GO" id="GO:0070260">
    <property type="term" value="F:5'-tyrosyl-DNA phosphodiesterase activity"/>
    <property type="evidence" value="ECO:0007669"/>
    <property type="project" value="TreeGrafter"/>
</dbReference>
<keyword evidence="4" id="KW-0540">Nuclease</keyword>
<evidence type="ECO:0000256" key="8">
    <source>
        <dbReference type="ARBA" id="ARBA00022842"/>
    </source>
</evidence>
<dbReference type="GO" id="GO:0006302">
    <property type="term" value="P:double-strand break repair"/>
    <property type="evidence" value="ECO:0007669"/>
    <property type="project" value="TreeGrafter"/>
</dbReference>
<evidence type="ECO:0000256" key="6">
    <source>
        <dbReference type="ARBA" id="ARBA00022763"/>
    </source>
</evidence>
<dbReference type="PANTHER" id="PTHR15822">
    <property type="entry name" value="TRAF AND TNF RECEPTOR-ASSOCIATED PROTEIN"/>
    <property type="match status" value="1"/>
</dbReference>
<evidence type="ECO:0000256" key="5">
    <source>
        <dbReference type="ARBA" id="ARBA00022723"/>
    </source>
</evidence>
<dbReference type="Gene3D" id="3.30.760.10">
    <property type="entry name" value="RNA Cap, Translation Initiation Factor Eif4e"/>
    <property type="match status" value="1"/>
</dbReference>
<gene>
    <name evidence="13" type="ORF">SPIL2461_LOCUS14399</name>
</gene>
<dbReference type="CDD" id="cd09080">
    <property type="entry name" value="TDP2"/>
    <property type="match status" value="1"/>
</dbReference>
<keyword evidence="10" id="KW-0539">Nucleus</keyword>
<comment type="cofactor">
    <cofactor evidence="1">
        <name>Mn(2+)</name>
        <dbReference type="ChEBI" id="CHEBI:29035"/>
    </cofactor>
</comment>
<evidence type="ECO:0000259" key="12">
    <source>
        <dbReference type="Pfam" id="PF03372"/>
    </source>
</evidence>
<dbReference type="InterPro" id="IPR036691">
    <property type="entry name" value="Endo/exonu/phosph_ase_sf"/>
</dbReference>
<dbReference type="Gene3D" id="3.60.10.10">
    <property type="entry name" value="Endonuclease/exonuclease/phosphatase"/>
    <property type="match status" value="1"/>
</dbReference>
<dbReference type="InterPro" id="IPR023398">
    <property type="entry name" value="TIF_eIF4e-like"/>
</dbReference>
<dbReference type="InterPro" id="IPR051547">
    <property type="entry name" value="TDP2-like"/>
</dbReference>
<comment type="caution">
    <text evidence="13">The sequence shown here is derived from an EMBL/GenBank/DDBJ whole genome shotgun (WGS) entry which is preliminary data.</text>
</comment>